<comment type="caution">
    <text evidence="4">The sequence shown here is derived from an EMBL/GenBank/DDBJ whole genome shotgun (WGS) entry which is preliminary data.</text>
</comment>
<dbReference type="AlphaFoldDB" id="A0A6B1FYM1"/>
<feature type="signal peptide" evidence="2">
    <location>
        <begin position="1"/>
        <end position="22"/>
    </location>
</feature>
<evidence type="ECO:0000256" key="2">
    <source>
        <dbReference type="SAM" id="SignalP"/>
    </source>
</evidence>
<name>A0A6B1FYM1_9CHLR</name>
<dbReference type="InterPro" id="IPR011042">
    <property type="entry name" value="6-blade_b-propeller_TolB-like"/>
</dbReference>
<dbReference type="PANTHER" id="PTHR19328:SF75">
    <property type="entry name" value="ALDOSE SUGAR DEHYDROGENASE YLII"/>
    <property type="match status" value="1"/>
</dbReference>
<dbReference type="SUPFAM" id="SSF50952">
    <property type="entry name" value="Soluble quinoprotein glucose dehydrogenase"/>
    <property type="match status" value="1"/>
</dbReference>
<feature type="domain" description="Glucose/Sorbosone dehydrogenase" evidence="3">
    <location>
        <begin position="87"/>
        <end position="399"/>
    </location>
</feature>
<feature type="compositionally biased region" description="Low complexity" evidence="1">
    <location>
        <begin position="36"/>
        <end position="63"/>
    </location>
</feature>
<gene>
    <name evidence="4" type="ORF">F4148_10955</name>
</gene>
<feature type="chain" id="PRO_5025515915" evidence="2">
    <location>
        <begin position="23"/>
        <end position="434"/>
    </location>
</feature>
<evidence type="ECO:0000259" key="3">
    <source>
        <dbReference type="Pfam" id="PF07995"/>
    </source>
</evidence>
<evidence type="ECO:0000313" key="4">
    <source>
        <dbReference type="EMBL" id="MYH62243.1"/>
    </source>
</evidence>
<dbReference type="InterPro" id="IPR011041">
    <property type="entry name" value="Quinoprot_gluc/sorb_DH_b-prop"/>
</dbReference>
<dbReference type="Pfam" id="PF07995">
    <property type="entry name" value="GSDH"/>
    <property type="match status" value="1"/>
</dbReference>
<protein>
    <submittedName>
        <fullName evidence="4">PQQ-dependent sugar dehydrogenase</fullName>
    </submittedName>
</protein>
<dbReference type="InterPro" id="IPR012938">
    <property type="entry name" value="Glc/Sorbosone_DH"/>
</dbReference>
<keyword evidence="2" id="KW-0732">Signal</keyword>
<sequence>MKIKAFCRVCALIGALLFAACAPSEPPSTQQPGANAAAAPSPTAAPAHTPASPPATAAETSTPAPEPQSQQWPTWPAITLVETMSGLRNPVDLAHAKDGSGRIYVVEQIGLVQAFDGGVIGQSPFMDIRDRVSCCGERGLLGIAFPADFSSSRTLYVNYTTTDPGSLHTRVSRFRLYPDVRQVDPDSEEILMQFHQPWRNHNGGQIAFGPDGYLWIGTGDGGSAADPQDNGQKSQTLLGKLLRIDVSAAADAPYAIPPDNPFMGNDDFLDEIWAYGLRNPWRFSFDRETGDLYIADVGQNAWEEVNFQPAGSPGGENYGWRIMEGLHCFNPSSGCPTAGLTMPVVEYDRISGLSITGGYVYRGQDYPALQGIYFFADYVTGNIWGLKQVNGVWESELLLDSPYNVSSFGEDEVGNLYLLHYSGTIFQVQAAGQN</sequence>
<evidence type="ECO:0000256" key="1">
    <source>
        <dbReference type="SAM" id="MobiDB-lite"/>
    </source>
</evidence>
<feature type="region of interest" description="Disordered" evidence="1">
    <location>
        <begin position="24"/>
        <end position="73"/>
    </location>
</feature>
<organism evidence="4">
    <name type="scientific">Caldilineaceae bacterium SB0675_bin_29</name>
    <dbReference type="NCBI Taxonomy" id="2605266"/>
    <lineage>
        <taxon>Bacteria</taxon>
        <taxon>Bacillati</taxon>
        <taxon>Chloroflexota</taxon>
        <taxon>Caldilineae</taxon>
        <taxon>Caldilineales</taxon>
        <taxon>Caldilineaceae</taxon>
    </lineage>
</organism>
<dbReference type="PROSITE" id="PS51257">
    <property type="entry name" value="PROKAR_LIPOPROTEIN"/>
    <property type="match status" value="1"/>
</dbReference>
<dbReference type="EMBL" id="VYDA01000395">
    <property type="protein sequence ID" value="MYH62243.1"/>
    <property type="molecule type" value="Genomic_DNA"/>
</dbReference>
<proteinExistence type="predicted"/>
<accession>A0A6B1FYM1</accession>
<reference evidence="4" key="1">
    <citation type="submission" date="2019-09" db="EMBL/GenBank/DDBJ databases">
        <title>Characterisation of the sponge microbiome using genome-centric metagenomics.</title>
        <authorList>
            <person name="Engelberts J.P."/>
            <person name="Robbins S.J."/>
            <person name="De Goeij J.M."/>
            <person name="Aranda M."/>
            <person name="Bell S.C."/>
            <person name="Webster N.S."/>
        </authorList>
    </citation>
    <scope>NUCLEOTIDE SEQUENCE</scope>
    <source>
        <strain evidence="4">SB0675_bin_29</strain>
    </source>
</reference>
<dbReference type="Gene3D" id="2.120.10.30">
    <property type="entry name" value="TolB, C-terminal domain"/>
    <property type="match status" value="1"/>
</dbReference>
<dbReference type="PANTHER" id="PTHR19328">
    <property type="entry name" value="HEDGEHOG-INTERACTING PROTEIN"/>
    <property type="match status" value="1"/>
</dbReference>